<evidence type="ECO:0000256" key="7">
    <source>
        <dbReference type="ARBA" id="ARBA00023146"/>
    </source>
</evidence>
<keyword evidence="5" id="KW-0067">ATP-binding</keyword>
<dbReference type="FunFam" id="3.40.50.620:FF:000133">
    <property type="entry name" value="Isoleucyl-tRNA synthetase, cytoplasmic"/>
    <property type="match status" value="1"/>
</dbReference>
<evidence type="ECO:0000259" key="10">
    <source>
        <dbReference type="Pfam" id="PF00133"/>
    </source>
</evidence>
<comment type="caution">
    <text evidence="12">The sequence shown here is derived from an EMBL/GenBank/DDBJ whole genome shotgun (WGS) entry which is preliminary data.</text>
</comment>
<dbReference type="InterPro" id="IPR009008">
    <property type="entry name" value="Val/Leu/Ile-tRNA-synth_edit"/>
</dbReference>
<comment type="catalytic activity">
    <reaction evidence="9">
        <text>tRNA(Ile) + L-isoleucine + ATP = L-isoleucyl-tRNA(Ile) + AMP + diphosphate</text>
        <dbReference type="Rhea" id="RHEA:11060"/>
        <dbReference type="Rhea" id="RHEA-COMP:9666"/>
        <dbReference type="Rhea" id="RHEA-COMP:9695"/>
        <dbReference type="ChEBI" id="CHEBI:30616"/>
        <dbReference type="ChEBI" id="CHEBI:33019"/>
        <dbReference type="ChEBI" id="CHEBI:58045"/>
        <dbReference type="ChEBI" id="CHEBI:78442"/>
        <dbReference type="ChEBI" id="CHEBI:78528"/>
        <dbReference type="ChEBI" id="CHEBI:456215"/>
        <dbReference type="EC" id="6.1.1.5"/>
    </reaction>
</comment>
<dbReference type="SUPFAM" id="SSF50677">
    <property type="entry name" value="ValRS/IleRS/LeuRS editing domain"/>
    <property type="match status" value="1"/>
</dbReference>
<keyword evidence="7" id="KW-0030">Aminoacyl-tRNA synthetase</keyword>
<evidence type="ECO:0000256" key="5">
    <source>
        <dbReference type="ARBA" id="ARBA00022840"/>
    </source>
</evidence>
<dbReference type="GO" id="GO:0006428">
    <property type="term" value="P:isoleucyl-tRNA aminoacylation"/>
    <property type="evidence" value="ECO:0007669"/>
    <property type="project" value="InterPro"/>
</dbReference>
<keyword evidence="6" id="KW-0648">Protein biosynthesis</keyword>
<accession>A0AA88KJF6</accession>
<dbReference type="SUPFAM" id="SSF47323">
    <property type="entry name" value="Anticodon-binding domain of a subclass of class I aminoacyl-tRNA synthetases"/>
    <property type="match status" value="1"/>
</dbReference>
<dbReference type="Gene3D" id="1.10.730.10">
    <property type="entry name" value="Isoleucyl-tRNA Synthetase, Domain 1"/>
    <property type="match status" value="1"/>
</dbReference>
<dbReference type="Proteomes" id="UP000816034">
    <property type="component" value="Unassembled WGS sequence"/>
</dbReference>
<dbReference type="InterPro" id="IPR014729">
    <property type="entry name" value="Rossmann-like_a/b/a_fold"/>
</dbReference>
<evidence type="ECO:0000256" key="8">
    <source>
        <dbReference type="ARBA" id="ARBA00032665"/>
    </source>
</evidence>
<dbReference type="InterPro" id="IPR023586">
    <property type="entry name" value="Ile-tRNA-ligase_type2"/>
</dbReference>
<comment type="similarity">
    <text evidence="1">Belongs to the class-I aminoacyl-tRNA synthetase family.</text>
</comment>
<dbReference type="PANTHER" id="PTHR42780:SF1">
    <property type="entry name" value="ISOLEUCINE--TRNA LIGASE, CYTOPLASMIC"/>
    <property type="match status" value="1"/>
</dbReference>
<dbReference type="PANTHER" id="PTHR42780">
    <property type="entry name" value="SOLEUCYL-TRNA SYNTHETASE"/>
    <property type="match status" value="1"/>
</dbReference>
<proteinExistence type="inferred from homology"/>
<dbReference type="InterPro" id="IPR002301">
    <property type="entry name" value="Ile-tRNA-ligase"/>
</dbReference>
<dbReference type="Gene3D" id="3.40.50.620">
    <property type="entry name" value="HUPs"/>
    <property type="match status" value="2"/>
</dbReference>
<sequence>MLQNNNSKQLLQEVDANISFPQEEEKVLAFWKEIDAFKTSVKMSEGKKPYSFYDGPPFATGRFGWDCHGLPIEFEIEKILKREMIESQKLLSEEDMKNEQKVKEKIASMTLSRADIENYGIARYNEKCESIVMKYASDWEEIITRLGRWIDFKNDYKTMNFSFMESVWWVFKQLWDKGLVYKGVRVMPYSTGCTTPLSNFEVAQGYKDVQDTAITVAFPIISSDERFKDTSFLAWTTTPWTLPSNLALCVNDTFDYVRVYDEQKKWNFIILEELVPKHFKKAKTNGKFKGAELVGLKYEPLYDFYRTEFGAVAFKVVSDDYVTNTSGTGIVHQAPGFGVLPPCPLDDVGRFVSPIDKFKGMYIKDADHHICEDLRERLRLFKKEAIAHKYPFCWRSDTPLIYRTIPSWFVAVTELRERLLENNKRTYWVPEHVQEGRFHNWLADCKDWTISRSRYWGTPIPIWMSDDGEEMVAVGSVAELEQLSGVKGITNLHRQYIDGITIPSQKGTGKILKRVTDVFDCWFESGSMPYAQNHYPFENAEKFKNTFPADFIAEGLDQTRGWFYTLLVLGTALFDTCPFQNVIVNGLVLAEDGSKMSKSKKNYPDPKLVIDEHGSDALRLYLINSPVVRAEPLKFKEAGVRDVVKDVLLQWYNAYRFFVQAVRRYVTETGESFNSDIANSAKIENIMDKWIVSSSNSLLKNIAEEMKAYRLYNVTPKLETFIDHLTRWYVKMNNKRLKGEQKGQTKEDRLSALSALFIALYNSVRIMSPFTPFLCEKMYQNLKNLLSKSEASVHFEMLPQCDESKIDLEIERTVESMQSVVKVGRTLRVRKNIPSRTPVSEFIVCNVDEDFIRRVKEMDYFIKKELNVHGNIVATNDIRQYSVKLEASPDNRLLGQRLGKKFREVNQAIKSLTHEQLVQFLKTRELVLCDEKITSEELIVISKFVGTEKNYFADDCSNGTLILNTEMSQELMELGFCRETTSMVQQLRKKAGLNFDDKVDVFVTGKNSSQIVEILKKHSSFLTQHLKGMEVFFETPSSERTVVIDAELNVDRINNDNNLVVVVTLVR</sequence>
<dbReference type="GO" id="GO:0005524">
    <property type="term" value="F:ATP binding"/>
    <property type="evidence" value="ECO:0007669"/>
    <property type="project" value="UniProtKB-KW"/>
</dbReference>
<keyword evidence="13" id="KW-1185">Reference proteome</keyword>
<dbReference type="Pfam" id="PF00133">
    <property type="entry name" value="tRNA-synt_1"/>
    <property type="match status" value="2"/>
</dbReference>
<gene>
    <name evidence="12" type="ORF">C9374_006489</name>
</gene>
<dbReference type="PRINTS" id="PR00984">
    <property type="entry name" value="TRNASYNTHILE"/>
</dbReference>
<dbReference type="CDD" id="cd07961">
    <property type="entry name" value="Anticodon_Ia_Ile_ABEc"/>
    <property type="match status" value="1"/>
</dbReference>
<evidence type="ECO:0000256" key="1">
    <source>
        <dbReference type="ARBA" id="ARBA00005594"/>
    </source>
</evidence>
<dbReference type="InterPro" id="IPR002300">
    <property type="entry name" value="aa-tRNA-synth_Ia"/>
</dbReference>
<evidence type="ECO:0000256" key="2">
    <source>
        <dbReference type="ARBA" id="ARBA00013165"/>
    </source>
</evidence>
<evidence type="ECO:0000256" key="6">
    <source>
        <dbReference type="ARBA" id="ARBA00022917"/>
    </source>
</evidence>
<keyword evidence="4" id="KW-0547">Nucleotide-binding</keyword>
<organism evidence="12 13">
    <name type="scientific">Naegleria lovaniensis</name>
    <name type="common">Amoeba</name>
    <dbReference type="NCBI Taxonomy" id="51637"/>
    <lineage>
        <taxon>Eukaryota</taxon>
        <taxon>Discoba</taxon>
        <taxon>Heterolobosea</taxon>
        <taxon>Tetramitia</taxon>
        <taxon>Eutetramitia</taxon>
        <taxon>Vahlkampfiidae</taxon>
        <taxon>Naegleria</taxon>
    </lineage>
</organism>
<dbReference type="AlphaFoldDB" id="A0AA88KJF6"/>
<protein>
    <recommendedName>
        <fullName evidence="2">isoleucine--tRNA ligase</fullName>
        <ecNumber evidence="2">6.1.1.5</ecNumber>
    </recommendedName>
    <alternativeName>
        <fullName evidence="8">Isoleucyl-tRNA synthetase</fullName>
    </alternativeName>
</protein>
<dbReference type="CDD" id="cd00818">
    <property type="entry name" value="IleRS_core"/>
    <property type="match status" value="1"/>
</dbReference>
<dbReference type="InterPro" id="IPR013155">
    <property type="entry name" value="M/V/L/I-tRNA-synth_anticd-bd"/>
</dbReference>
<dbReference type="EC" id="6.1.1.5" evidence="2"/>
<dbReference type="FunFam" id="1.10.730.10:FF:000004">
    <property type="entry name" value="Isoleucyl-tRNA synthetase, cytoplasmic"/>
    <property type="match status" value="1"/>
</dbReference>
<evidence type="ECO:0000313" key="12">
    <source>
        <dbReference type="EMBL" id="KAG2381500.1"/>
    </source>
</evidence>
<dbReference type="Gene3D" id="3.90.740.10">
    <property type="entry name" value="Valyl/Leucyl/Isoleucyl-tRNA synthetase, editing domain"/>
    <property type="match status" value="1"/>
</dbReference>
<evidence type="ECO:0000256" key="3">
    <source>
        <dbReference type="ARBA" id="ARBA00022598"/>
    </source>
</evidence>
<dbReference type="Pfam" id="PF08264">
    <property type="entry name" value="Anticodon_1"/>
    <property type="match status" value="1"/>
</dbReference>
<dbReference type="GO" id="GO:0000049">
    <property type="term" value="F:tRNA binding"/>
    <property type="evidence" value="ECO:0007669"/>
    <property type="project" value="InterPro"/>
</dbReference>
<evidence type="ECO:0000259" key="11">
    <source>
        <dbReference type="Pfam" id="PF08264"/>
    </source>
</evidence>
<dbReference type="InterPro" id="IPR033709">
    <property type="entry name" value="Anticodon_Ile_ABEc"/>
</dbReference>
<feature type="domain" description="Aminoacyl-tRNA synthetase class Ia" evidence="10">
    <location>
        <begin position="27"/>
        <end position="62"/>
    </location>
</feature>
<keyword evidence="3" id="KW-0436">Ligase</keyword>
<dbReference type="Pfam" id="PF19302">
    <property type="entry name" value="DUF5915"/>
    <property type="match status" value="1"/>
</dbReference>
<dbReference type="EMBL" id="PYSW02000027">
    <property type="protein sequence ID" value="KAG2381500.1"/>
    <property type="molecule type" value="Genomic_DNA"/>
</dbReference>
<dbReference type="GO" id="GO:0002161">
    <property type="term" value="F:aminoacyl-tRNA deacylase activity"/>
    <property type="evidence" value="ECO:0007669"/>
    <property type="project" value="InterPro"/>
</dbReference>
<dbReference type="RefSeq" id="XP_044547180.1">
    <property type="nucleotide sequence ID" value="XM_044696354.1"/>
</dbReference>
<evidence type="ECO:0000256" key="4">
    <source>
        <dbReference type="ARBA" id="ARBA00022741"/>
    </source>
</evidence>
<dbReference type="InterPro" id="IPR009080">
    <property type="entry name" value="tRNAsynth_Ia_anticodon-bd"/>
</dbReference>
<dbReference type="NCBIfam" id="TIGR00392">
    <property type="entry name" value="ileS"/>
    <property type="match status" value="1"/>
</dbReference>
<dbReference type="SUPFAM" id="SSF52374">
    <property type="entry name" value="Nucleotidylyl transferase"/>
    <property type="match status" value="1"/>
</dbReference>
<name>A0AA88KJF6_NAELO</name>
<feature type="domain" description="Aminoacyl-tRNA synthetase class Ia" evidence="10">
    <location>
        <begin position="99"/>
        <end position="632"/>
    </location>
</feature>
<evidence type="ECO:0000313" key="13">
    <source>
        <dbReference type="Proteomes" id="UP000816034"/>
    </source>
</evidence>
<reference evidence="12 13" key="1">
    <citation type="journal article" date="2018" name="BMC Genomics">
        <title>The genome of Naegleria lovaniensis, the basis for a comparative approach to unravel pathogenicity factors of the human pathogenic amoeba N. fowleri.</title>
        <authorList>
            <person name="Liechti N."/>
            <person name="Schurch N."/>
            <person name="Bruggmann R."/>
            <person name="Wittwer M."/>
        </authorList>
    </citation>
    <scope>NUCLEOTIDE SEQUENCE [LARGE SCALE GENOMIC DNA]</scope>
    <source>
        <strain evidence="12 13">ATCC 30569</strain>
    </source>
</reference>
<evidence type="ECO:0000256" key="9">
    <source>
        <dbReference type="ARBA" id="ARBA00048359"/>
    </source>
</evidence>
<dbReference type="GeneID" id="68098943"/>
<dbReference type="GO" id="GO:0004822">
    <property type="term" value="F:isoleucine-tRNA ligase activity"/>
    <property type="evidence" value="ECO:0007669"/>
    <property type="project" value="UniProtKB-EC"/>
</dbReference>
<feature type="domain" description="Methionyl/Valyl/Leucyl/Isoleucyl-tRNA synthetase anticodon-binding" evidence="11">
    <location>
        <begin position="688"/>
        <end position="841"/>
    </location>
</feature>